<keyword evidence="1" id="KW-0472">Membrane</keyword>
<keyword evidence="1" id="KW-0812">Transmembrane</keyword>
<dbReference type="RefSeq" id="WP_344903484.1">
    <property type="nucleotide sequence ID" value="NZ_BAABAS010000020.1"/>
</dbReference>
<dbReference type="Proteomes" id="UP001501710">
    <property type="component" value="Unassembled WGS sequence"/>
</dbReference>
<name>A0ABP8CIS9_9ACTN</name>
<keyword evidence="1" id="KW-1133">Transmembrane helix</keyword>
<feature type="transmembrane region" description="Helical" evidence="1">
    <location>
        <begin position="24"/>
        <end position="47"/>
    </location>
</feature>
<accession>A0ABP8CIS9</accession>
<proteinExistence type="predicted"/>
<feature type="transmembrane region" description="Helical" evidence="1">
    <location>
        <begin position="53"/>
        <end position="76"/>
    </location>
</feature>
<reference evidence="3" key="1">
    <citation type="journal article" date="2019" name="Int. J. Syst. Evol. Microbiol.">
        <title>The Global Catalogue of Microorganisms (GCM) 10K type strain sequencing project: providing services to taxonomists for standard genome sequencing and annotation.</title>
        <authorList>
            <consortium name="The Broad Institute Genomics Platform"/>
            <consortium name="The Broad Institute Genome Sequencing Center for Infectious Disease"/>
            <person name="Wu L."/>
            <person name="Ma J."/>
        </authorList>
    </citation>
    <scope>NUCLEOTIDE SEQUENCE [LARGE SCALE GENOMIC DNA]</scope>
    <source>
        <strain evidence="3">JCM 17440</strain>
    </source>
</reference>
<evidence type="ECO:0000313" key="3">
    <source>
        <dbReference type="Proteomes" id="UP001501710"/>
    </source>
</evidence>
<gene>
    <name evidence="2" type="ORF">GCM10022254_60180</name>
</gene>
<organism evidence="2 3">
    <name type="scientific">Actinomadura meridiana</name>
    <dbReference type="NCBI Taxonomy" id="559626"/>
    <lineage>
        <taxon>Bacteria</taxon>
        <taxon>Bacillati</taxon>
        <taxon>Actinomycetota</taxon>
        <taxon>Actinomycetes</taxon>
        <taxon>Streptosporangiales</taxon>
        <taxon>Thermomonosporaceae</taxon>
        <taxon>Actinomadura</taxon>
    </lineage>
</organism>
<keyword evidence="3" id="KW-1185">Reference proteome</keyword>
<evidence type="ECO:0000313" key="2">
    <source>
        <dbReference type="EMBL" id="GAA4239565.1"/>
    </source>
</evidence>
<comment type="caution">
    <text evidence="2">The sequence shown here is derived from an EMBL/GenBank/DDBJ whole genome shotgun (WGS) entry which is preliminary data.</text>
</comment>
<evidence type="ECO:0000256" key="1">
    <source>
        <dbReference type="SAM" id="Phobius"/>
    </source>
</evidence>
<sequence length="83" mass="8898">MAKQLGETGHAGASRASRSWWSQFLGFILTLVVIDALMLLVGPLLWAGGDWTGGALLLTLGMIVFVDLLFAIAVGATHFRRGR</sequence>
<dbReference type="EMBL" id="BAABAS010000020">
    <property type="protein sequence ID" value="GAA4239565.1"/>
    <property type="molecule type" value="Genomic_DNA"/>
</dbReference>
<protein>
    <submittedName>
        <fullName evidence="2">Uncharacterized protein</fullName>
    </submittedName>
</protein>